<reference evidence="1 2" key="1">
    <citation type="submission" date="2021-01" db="EMBL/GenBank/DDBJ databases">
        <title>Genomic Encyclopedia of Type Strains, Phase IV (KMG-IV): sequencing the most valuable type-strain genomes for metagenomic binning, comparative biology and taxonomic classification.</title>
        <authorList>
            <person name="Goeker M."/>
        </authorList>
    </citation>
    <scope>NUCLEOTIDE SEQUENCE [LARGE SCALE GENOMIC DNA]</scope>
    <source>
        <strain evidence="1 2">DSM 100968</strain>
    </source>
</reference>
<protein>
    <recommendedName>
        <fullName evidence="3">IDEAL domain-containing protein</fullName>
    </recommendedName>
</protein>
<gene>
    <name evidence="1" type="ORF">JOC27_001496</name>
</gene>
<evidence type="ECO:0000313" key="1">
    <source>
        <dbReference type="EMBL" id="MBM7658044.1"/>
    </source>
</evidence>
<name>A0ABS2QA49_9BACL</name>
<proteinExistence type="predicted"/>
<dbReference type="EMBL" id="JAFBEV010000011">
    <property type="protein sequence ID" value="MBM7658044.1"/>
    <property type="molecule type" value="Genomic_DNA"/>
</dbReference>
<organism evidence="1 2">
    <name type="scientific">Sporolactobacillus spathodeae</name>
    <dbReference type="NCBI Taxonomy" id="1465502"/>
    <lineage>
        <taxon>Bacteria</taxon>
        <taxon>Bacillati</taxon>
        <taxon>Bacillota</taxon>
        <taxon>Bacilli</taxon>
        <taxon>Bacillales</taxon>
        <taxon>Sporolactobacillaceae</taxon>
        <taxon>Sporolactobacillus</taxon>
    </lineage>
</organism>
<evidence type="ECO:0000313" key="2">
    <source>
        <dbReference type="Proteomes" id="UP000823201"/>
    </source>
</evidence>
<dbReference type="RefSeq" id="WP_205006511.1">
    <property type="nucleotide sequence ID" value="NZ_CBCRXA010000007.1"/>
</dbReference>
<comment type="caution">
    <text evidence="1">The sequence shown here is derived from an EMBL/GenBank/DDBJ whole genome shotgun (WGS) entry which is preliminary data.</text>
</comment>
<dbReference type="Proteomes" id="UP000823201">
    <property type="component" value="Unassembled WGS sequence"/>
</dbReference>
<accession>A0ABS2QA49</accession>
<evidence type="ECO:0008006" key="3">
    <source>
        <dbReference type="Google" id="ProtNLM"/>
    </source>
</evidence>
<keyword evidence="2" id="KW-1185">Reference proteome</keyword>
<sequence length="96" mass="11661">MKIGQWVHTKYMGKHECIGFVTAVYPDFKRCKLRVTRCDHYPNMKWLEIAFDDAIDEQWELSSEEFDHLIDLALATYDEDWFHNLVARKRRLFTNY</sequence>